<accession>A0A1E5P3A2</accession>
<dbReference type="CDD" id="cd08983">
    <property type="entry name" value="GH43_Bt3655-like"/>
    <property type="match status" value="1"/>
</dbReference>
<dbReference type="Pfam" id="PF20578">
    <property type="entry name" value="aBig_2"/>
    <property type="match status" value="1"/>
</dbReference>
<gene>
    <name evidence="8" type="ORF">AS594_04290</name>
</gene>
<dbReference type="InterPro" id="IPR023296">
    <property type="entry name" value="Glyco_hydro_beta-prop_sf"/>
</dbReference>
<evidence type="ECO:0000256" key="2">
    <source>
        <dbReference type="ARBA" id="ARBA00009865"/>
    </source>
</evidence>
<dbReference type="InterPro" id="IPR046780">
    <property type="entry name" value="aBig_2"/>
</dbReference>
<dbReference type="InterPro" id="IPR050727">
    <property type="entry name" value="GH43_arabinanases"/>
</dbReference>
<evidence type="ECO:0000313" key="8">
    <source>
        <dbReference type="EMBL" id="OEJ23814.1"/>
    </source>
</evidence>
<name>A0A1E5P3A2_9ACTN</name>
<evidence type="ECO:0000256" key="4">
    <source>
        <dbReference type="ARBA" id="ARBA00023295"/>
    </source>
</evidence>
<protein>
    <recommendedName>
        <fullName evidence="7">Atrophied bacterial Ig domain-containing protein</fullName>
    </recommendedName>
</protein>
<dbReference type="STRING" id="285458.BGM19_32485"/>
<dbReference type="GO" id="GO:0005975">
    <property type="term" value="P:carbohydrate metabolic process"/>
    <property type="evidence" value="ECO:0007669"/>
    <property type="project" value="InterPro"/>
</dbReference>
<dbReference type="Gene3D" id="2.115.10.20">
    <property type="entry name" value="Glycosyl hydrolase domain, family 43"/>
    <property type="match status" value="1"/>
</dbReference>
<sequence>MLALLAGLVAAPPGPAHAAEPSPAPDDTAATALAARELTVHHLDDVRGNLTLPTAGAHRTAVRWASADPAVVDATGLVHRPKHGKGTRTVRLTATVTRGAARTGRVFTATVPELPKKRKYTGYAFSYFTGEGTADGEQIRMALSRGNDPLHWQDLNGGRPVLTSALGTKGLRDPFIIRSPEGDKFYQVATDLRMYGGGGGSWDQVQRTGSRSVMVWESTDLVHWTDQRLVKVSPDTAGNTWAPEAYYDDKLGAYVVFWASKVYAADDPAHTGSTYNKMLYATTRDFHTFSEPRVWNDPGYSVIDSTVIRHEDSYYRFTKDERNNSSTTPCSKFITAEKSADLRSPAYGFVADCIGKGSVARGEGPTVFKSNTEDKWYLFIDEFGGRGYIPFETTDLASGRWTMSENFALPASPRHGTVLPVTRAEYDRLLAAYAAP</sequence>
<feature type="signal peptide" evidence="6">
    <location>
        <begin position="1"/>
        <end position="18"/>
    </location>
</feature>
<evidence type="ECO:0000256" key="6">
    <source>
        <dbReference type="SAM" id="SignalP"/>
    </source>
</evidence>
<dbReference type="Proteomes" id="UP000095759">
    <property type="component" value="Unassembled WGS sequence"/>
</dbReference>
<keyword evidence="9" id="KW-1185">Reference proteome</keyword>
<evidence type="ECO:0000256" key="3">
    <source>
        <dbReference type="ARBA" id="ARBA00022801"/>
    </source>
</evidence>
<dbReference type="PANTHER" id="PTHR43301">
    <property type="entry name" value="ARABINAN ENDO-1,5-ALPHA-L-ARABINOSIDASE"/>
    <property type="match status" value="1"/>
</dbReference>
<feature type="chain" id="PRO_5009182905" description="Atrophied bacterial Ig domain-containing protein" evidence="6">
    <location>
        <begin position="19"/>
        <end position="436"/>
    </location>
</feature>
<keyword evidence="4 5" id="KW-0326">Glycosidase</keyword>
<evidence type="ECO:0000256" key="1">
    <source>
        <dbReference type="ARBA" id="ARBA00004834"/>
    </source>
</evidence>
<evidence type="ECO:0000259" key="7">
    <source>
        <dbReference type="Pfam" id="PF20578"/>
    </source>
</evidence>
<keyword evidence="3 5" id="KW-0378">Hydrolase</keyword>
<dbReference type="PANTHER" id="PTHR43301:SF3">
    <property type="entry name" value="ARABINAN ENDO-1,5-ALPHA-L-ARABINOSIDASE A-RELATED"/>
    <property type="match status" value="1"/>
</dbReference>
<feature type="domain" description="Atrophied bacterial Ig" evidence="7">
    <location>
        <begin position="30"/>
        <end position="113"/>
    </location>
</feature>
<dbReference type="EMBL" id="MEHJ01000001">
    <property type="protein sequence ID" value="OEJ23814.1"/>
    <property type="molecule type" value="Genomic_DNA"/>
</dbReference>
<evidence type="ECO:0000256" key="5">
    <source>
        <dbReference type="RuleBase" id="RU361187"/>
    </source>
</evidence>
<dbReference type="AlphaFoldDB" id="A0A1E5P3A2"/>
<evidence type="ECO:0000313" key="9">
    <source>
        <dbReference type="Proteomes" id="UP000095759"/>
    </source>
</evidence>
<proteinExistence type="inferred from homology"/>
<comment type="similarity">
    <text evidence="2 5">Belongs to the glycosyl hydrolase 43 family.</text>
</comment>
<comment type="pathway">
    <text evidence="1">Glycan metabolism; L-arabinan degradation.</text>
</comment>
<dbReference type="SUPFAM" id="SSF75005">
    <property type="entry name" value="Arabinanase/levansucrase/invertase"/>
    <property type="match status" value="2"/>
</dbReference>
<organism evidence="8 9">
    <name type="scientific">Streptomyces agglomeratus</name>
    <dbReference type="NCBI Taxonomy" id="285458"/>
    <lineage>
        <taxon>Bacteria</taxon>
        <taxon>Bacillati</taxon>
        <taxon>Actinomycetota</taxon>
        <taxon>Actinomycetes</taxon>
        <taxon>Kitasatosporales</taxon>
        <taxon>Streptomycetaceae</taxon>
        <taxon>Streptomyces</taxon>
    </lineage>
</organism>
<reference evidence="8 9" key="1">
    <citation type="submission" date="2016-08" db="EMBL/GenBank/DDBJ databases">
        <title>Complete genome sequence of Streptomyces agglomeratus strain 6-3-2, a novel anti-MRSA actinomycete isolated from Wuli of Tebit, China.</title>
        <authorList>
            <person name="Chen X."/>
        </authorList>
    </citation>
    <scope>NUCLEOTIDE SEQUENCE [LARGE SCALE GENOMIC DNA]</scope>
    <source>
        <strain evidence="8 9">6-3-2</strain>
    </source>
</reference>
<dbReference type="GO" id="GO:0004553">
    <property type="term" value="F:hydrolase activity, hydrolyzing O-glycosyl compounds"/>
    <property type="evidence" value="ECO:0007669"/>
    <property type="project" value="InterPro"/>
</dbReference>
<dbReference type="InterPro" id="IPR006710">
    <property type="entry name" value="Glyco_hydro_43"/>
</dbReference>
<keyword evidence="6" id="KW-0732">Signal</keyword>
<comment type="caution">
    <text evidence="8">The sequence shown here is derived from an EMBL/GenBank/DDBJ whole genome shotgun (WGS) entry which is preliminary data.</text>
</comment>
<dbReference type="Pfam" id="PF04616">
    <property type="entry name" value="Glyco_hydro_43"/>
    <property type="match status" value="1"/>
</dbReference>